<sequence>MDVCKCIVPSRHGGTLNSRRAASSLERLMKGGERWEASDHPHGVLQNWGGIKLRIVLSPEWCSRLWLTTGYIEKFNLSQNLEKKAFLPSLWEGQDNISF</sequence>
<dbReference type="Proteomes" id="UP000887159">
    <property type="component" value="Unassembled WGS sequence"/>
</dbReference>
<evidence type="ECO:0000313" key="2">
    <source>
        <dbReference type="Proteomes" id="UP000887159"/>
    </source>
</evidence>
<dbReference type="AlphaFoldDB" id="A0A8X6W806"/>
<protein>
    <submittedName>
        <fullName evidence="1">Uncharacterized protein</fullName>
    </submittedName>
</protein>
<name>A0A8X6W806_TRICX</name>
<accession>A0A8X6W806</accession>
<comment type="caution">
    <text evidence="1">The sequence shown here is derived from an EMBL/GenBank/DDBJ whole genome shotgun (WGS) entry which is preliminary data.</text>
</comment>
<reference evidence="1" key="1">
    <citation type="submission" date="2020-08" db="EMBL/GenBank/DDBJ databases">
        <title>Multicomponent nature underlies the extraordinary mechanical properties of spider dragline silk.</title>
        <authorList>
            <person name="Kono N."/>
            <person name="Nakamura H."/>
            <person name="Mori M."/>
            <person name="Yoshida Y."/>
            <person name="Ohtoshi R."/>
            <person name="Malay A.D."/>
            <person name="Moran D.A.P."/>
            <person name="Tomita M."/>
            <person name="Numata K."/>
            <person name="Arakawa K."/>
        </authorList>
    </citation>
    <scope>NUCLEOTIDE SEQUENCE</scope>
</reference>
<gene>
    <name evidence="1" type="primary">NCL1_44964</name>
    <name evidence="1" type="ORF">TNCV_4073511</name>
</gene>
<evidence type="ECO:0000313" key="1">
    <source>
        <dbReference type="EMBL" id="GFY30038.1"/>
    </source>
</evidence>
<keyword evidence="2" id="KW-1185">Reference proteome</keyword>
<dbReference type="EMBL" id="BMAU01021390">
    <property type="protein sequence ID" value="GFY30038.1"/>
    <property type="molecule type" value="Genomic_DNA"/>
</dbReference>
<proteinExistence type="predicted"/>
<organism evidence="1 2">
    <name type="scientific">Trichonephila clavipes</name>
    <name type="common">Golden silk orbweaver</name>
    <name type="synonym">Nephila clavipes</name>
    <dbReference type="NCBI Taxonomy" id="2585209"/>
    <lineage>
        <taxon>Eukaryota</taxon>
        <taxon>Metazoa</taxon>
        <taxon>Ecdysozoa</taxon>
        <taxon>Arthropoda</taxon>
        <taxon>Chelicerata</taxon>
        <taxon>Arachnida</taxon>
        <taxon>Araneae</taxon>
        <taxon>Araneomorphae</taxon>
        <taxon>Entelegynae</taxon>
        <taxon>Araneoidea</taxon>
        <taxon>Nephilidae</taxon>
        <taxon>Trichonephila</taxon>
    </lineage>
</organism>